<feature type="compositionally biased region" description="Polar residues" evidence="1">
    <location>
        <begin position="373"/>
        <end position="386"/>
    </location>
</feature>
<feature type="region of interest" description="Disordered" evidence="1">
    <location>
        <begin position="232"/>
        <end position="252"/>
    </location>
</feature>
<accession>A0A7R8WJ33</accession>
<name>A0A7R8WJ33_9CRUS</name>
<feature type="compositionally biased region" description="Basic and acidic residues" evidence="1">
    <location>
        <begin position="166"/>
        <end position="187"/>
    </location>
</feature>
<feature type="compositionally biased region" description="Polar residues" evidence="1">
    <location>
        <begin position="113"/>
        <end position="122"/>
    </location>
</feature>
<gene>
    <name evidence="2" type="ORF">CTOB1V02_LOCUS7757</name>
</gene>
<feature type="compositionally biased region" description="Low complexity" evidence="1">
    <location>
        <begin position="232"/>
        <end position="242"/>
    </location>
</feature>
<evidence type="ECO:0000313" key="2">
    <source>
        <dbReference type="EMBL" id="CAD7229892.1"/>
    </source>
</evidence>
<evidence type="ECO:0000256" key="1">
    <source>
        <dbReference type="SAM" id="MobiDB-lite"/>
    </source>
</evidence>
<reference evidence="2" key="1">
    <citation type="submission" date="2020-11" db="EMBL/GenBank/DDBJ databases">
        <authorList>
            <person name="Tran Van P."/>
        </authorList>
    </citation>
    <scope>NUCLEOTIDE SEQUENCE</scope>
</reference>
<feature type="compositionally biased region" description="Acidic residues" evidence="1">
    <location>
        <begin position="469"/>
        <end position="478"/>
    </location>
</feature>
<organism evidence="2">
    <name type="scientific">Cyprideis torosa</name>
    <dbReference type="NCBI Taxonomy" id="163714"/>
    <lineage>
        <taxon>Eukaryota</taxon>
        <taxon>Metazoa</taxon>
        <taxon>Ecdysozoa</taxon>
        <taxon>Arthropoda</taxon>
        <taxon>Crustacea</taxon>
        <taxon>Oligostraca</taxon>
        <taxon>Ostracoda</taxon>
        <taxon>Podocopa</taxon>
        <taxon>Podocopida</taxon>
        <taxon>Cytherocopina</taxon>
        <taxon>Cytheroidea</taxon>
        <taxon>Cytherideidae</taxon>
        <taxon>Cyprideis</taxon>
    </lineage>
</organism>
<proteinExistence type="predicted"/>
<dbReference type="AlphaFoldDB" id="A0A7R8WJ33"/>
<feature type="region of interest" description="Disordered" evidence="1">
    <location>
        <begin position="457"/>
        <end position="478"/>
    </location>
</feature>
<sequence length="478" mass="52844">MTRRRRNRKEKSFPDRNNSQLPWVAKVNLLRECRVLLHRCDIPGVTQDRQRERCAVGQRASIAPLQEKGNRASQQADSAEAHGRKISDEFSSDWFLKETDDSNRLHLEVPVSESEQQSTDGCSSLREPFPSSLHSSSDECLEVPSHRSIAPSAEIDASSGTSVTTRRHDSQLRILRKETGPTRKGMEEEIGIDCRGGSTNSDSCREEANRETLSGFDARKFSALYGDSKSSSKEWVSVSDKSPPQRRNSSSVVSSLMSSIDCGIPVNHASVQTAICRTQKRFESRGVQESPPDSSPSILVNLTAQNPAMSAEGPLSVQTDSCDPLVDPCSQKQAMDSGGLGWGCACHYTTDGVCSLVSPKSTYSTEQNIQLLQDKTGEQSANQSSALRRPRRQDCAHSPDQSNHLLQHRSEGPSAVIERGRKSHCRLPEVEAIVTLIRAHKRQRGRAQHLPSVYRRAASRRQMPLLLSDTEDGNESDN</sequence>
<protein>
    <submittedName>
        <fullName evidence="2">Uncharacterized protein</fullName>
    </submittedName>
</protein>
<feature type="region of interest" description="Disordered" evidence="1">
    <location>
        <begin position="65"/>
        <end position="84"/>
    </location>
</feature>
<feature type="region of interest" description="Disordered" evidence="1">
    <location>
        <begin position="109"/>
        <end position="206"/>
    </location>
</feature>
<feature type="region of interest" description="Disordered" evidence="1">
    <location>
        <begin position="373"/>
        <end position="422"/>
    </location>
</feature>
<dbReference type="EMBL" id="OB662345">
    <property type="protein sequence ID" value="CAD7229892.1"/>
    <property type="molecule type" value="Genomic_DNA"/>
</dbReference>